<evidence type="ECO:0000256" key="2">
    <source>
        <dbReference type="ARBA" id="ARBA00005811"/>
    </source>
</evidence>
<evidence type="ECO:0000313" key="9">
    <source>
        <dbReference type="EMBL" id="RDL45410.1"/>
    </source>
</evidence>
<evidence type="ECO:0000256" key="7">
    <source>
        <dbReference type="RuleBase" id="RU003879"/>
    </source>
</evidence>
<comment type="caution">
    <text evidence="9">The sequence shown here is derived from an EMBL/GenBank/DDBJ whole genome shotgun (WGS) entry which is preliminary data.</text>
</comment>
<evidence type="ECO:0000256" key="3">
    <source>
        <dbReference type="ARBA" id="ARBA00022475"/>
    </source>
</evidence>
<dbReference type="PANTHER" id="PTHR30558">
    <property type="entry name" value="EXBD MEMBRANE COMPONENT OF PMF-DRIVEN MACROMOLECULE IMPORT SYSTEM"/>
    <property type="match status" value="1"/>
</dbReference>
<dbReference type="Pfam" id="PF02472">
    <property type="entry name" value="ExbD"/>
    <property type="match status" value="1"/>
</dbReference>
<comment type="subcellular location">
    <subcellularLocation>
        <location evidence="1">Cell membrane</location>
        <topology evidence="1">Single-pass membrane protein</topology>
    </subcellularLocation>
    <subcellularLocation>
        <location evidence="7">Cell membrane</location>
        <topology evidence="7">Single-pass type II membrane protein</topology>
    </subcellularLocation>
</comment>
<dbReference type="InterPro" id="IPR003400">
    <property type="entry name" value="ExbD"/>
</dbReference>
<evidence type="ECO:0000313" key="10">
    <source>
        <dbReference type="Proteomes" id="UP000254326"/>
    </source>
</evidence>
<name>A0A370UC89_9GAMM</name>
<dbReference type="GO" id="GO:0015031">
    <property type="term" value="P:protein transport"/>
    <property type="evidence" value="ECO:0007669"/>
    <property type="project" value="UniProtKB-KW"/>
</dbReference>
<dbReference type="AlphaFoldDB" id="A0A370UC89"/>
<proteinExistence type="inferred from homology"/>
<accession>A0A370UC89</accession>
<evidence type="ECO:0000256" key="5">
    <source>
        <dbReference type="ARBA" id="ARBA00022989"/>
    </source>
</evidence>
<evidence type="ECO:0000256" key="1">
    <source>
        <dbReference type="ARBA" id="ARBA00004162"/>
    </source>
</evidence>
<comment type="similarity">
    <text evidence="2 7">Belongs to the ExbD/TolR family.</text>
</comment>
<dbReference type="OrthoDB" id="6121303at2"/>
<evidence type="ECO:0000256" key="8">
    <source>
        <dbReference type="SAM" id="Phobius"/>
    </source>
</evidence>
<evidence type="ECO:0000256" key="6">
    <source>
        <dbReference type="ARBA" id="ARBA00023136"/>
    </source>
</evidence>
<organism evidence="9 10">
    <name type="scientific">Marinomonas piezotolerans</name>
    <dbReference type="NCBI Taxonomy" id="2213058"/>
    <lineage>
        <taxon>Bacteria</taxon>
        <taxon>Pseudomonadati</taxon>
        <taxon>Pseudomonadota</taxon>
        <taxon>Gammaproteobacteria</taxon>
        <taxon>Oceanospirillales</taxon>
        <taxon>Oceanospirillaceae</taxon>
        <taxon>Marinomonas</taxon>
    </lineage>
</organism>
<dbReference type="Proteomes" id="UP000254326">
    <property type="component" value="Unassembled WGS sequence"/>
</dbReference>
<feature type="transmembrane region" description="Helical" evidence="8">
    <location>
        <begin position="12"/>
        <end position="39"/>
    </location>
</feature>
<evidence type="ECO:0000256" key="4">
    <source>
        <dbReference type="ARBA" id="ARBA00022692"/>
    </source>
</evidence>
<protein>
    <submittedName>
        <fullName evidence="9">Biopolymer transporter ExbD</fullName>
    </submittedName>
</protein>
<reference evidence="9 10" key="1">
    <citation type="submission" date="2018-06" db="EMBL/GenBank/DDBJ databases">
        <title>Marinomonas sp. YLB-05 draft genome sequence.</title>
        <authorList>
            <person name="Yu L."/>
            <person name="Tang X."/>
        </authorList>
    </citation>
    <scope>NUCLEOTIDE SEQUENCE [LARGE SCALE GENOMIC DNA]</scope>
    <source>
        <strain evidence="9 10">YLB-05</strain>
    </source>
</reference>
<dbReference type="EMBL" id="QKRA01000002">
    <property type="protein sequence ID" value="RDL45410.1"/>
    <property type="molecule type" value="Genomic_DNA"/>
</dbReference>
<dbReference type="GO" id="GO:0022857">
    <property type="term" value="F:transmembrane transporter activity"/>
    <property type="evidence" value="ECO:0007669"/>
    <property type="project" value="InterPro"/>
</dbReference>
<keyword evidence="5 8" id="KW-1133">Transmembrane helix</keyword>
<keyword evidence="3" id="KW-1003">Cell membrane</keyword>
<dbReference type="GO" id="GO:0005886">
    <property type="term" value="C:plasma membrane"/>
    <property type="evidence" value="ECO:0007669"/>
    <property type="project" value="UniProtKB-SubCell"/>
</dbReference>
<dbReference type="RefSeq" id="WP_115467443.1">
    <property type="nucleotide sequence ID" value="NZ_QKRA01000002.1"/>
</dbReference>
<keyword evidence="10" id="KW-1185">Reference proteome</keyword>
<keyword evidence="7" id="KW-0813">Transport</keyword>
<keyword evidence="4 7" id="KW-0812">Transmembrane</keyword>
<dbReference type="PANTHER" id="PTHR30558:SF3">
    <property type="entry name" value="BIOPOLYMER TRANSPORT PROTEIN EXBD-RELATED"/>
    <property type="match status" value="1"/>
</dbReference>
<keyword evidence="6 8" id="KW-0472">Membrane</keyword>
<gene>
    <name evidence="9" type="ORF">DN730_07310</name>
</gene>
<keyword evidence="7" id="KW-0653">Protein transport</keyword>
<sequence length="140" mass="16018">MPLKLEQPRRRQLISLTPLIDVVFILLLFFMLSSSFVAWRTVDTPLAAPSSTPVEASSEQPHAVFELRSNDGFVWFEDQRISLENSRRIRELVSQHLDDLFVLKAHDDVELQTLMRLADQLKLQGADTISIANAFRESKP</sequence>